<organism evidence="2">
    <name type="scientific">candidate division WOR-3 bacterium</name>
    <dbReference type="NCBI Taxonomy" id="2052148"/>
    <lineage>
        <taxon>Bacteria</taxon>
        <taxon>Bacteria division WOR-3</taxon>
    </lineage>
</organism>
<dbReference type="EMBL" id="DTDJ01000021">
    <property type="protein sequence ID" value="HGL17143.1"/>
    <property type="molecule type" value="Genomic_DNA"/>
</dbReference>
<dbReference type="PANTHER" id="PTHR39555:SF1">
    <property type="entry name" value="TYPE IV PILUS INNER MEMBRANE COMPONENT PILO"/>
    <property type="match status" value="1"/>
</dbReference>
<dbReference type="AlphaFoldDB" id="A0A7V4E411"/>
<keyword evidence="1" id="KW-0812">Transmembrane</keyword>
<dbReference type="InterPro" id="IPR014717">
    <property type="entry name" value="Transl_elong_EF1B/ribsomal_bS6"/>
</dbReference>
<dbReference type="GO" id="GO:0043683">
    <property type="term" value="P:type IV pilus assembly"/>
    <property type="evidence" value="ECO:0007669"/>
    <property type="project" value="InterPro"/>
</dbReference>
<dbReference type="InterPro" id="IPR007445">
    <property type="entry name" value="PilO"/>
</dbReference>
<evidence type="ECO:0000256" key="1">
    <source>
        <dbReference type="SAM" id="Phobius"/>
    </source>
</evidence>
<feature type="transmembrane region" description="Helical" evidence="1">
    <location>
        <begin position="6"/>
        <end position="26"/>
    </location>
</feature>
<reference evidence="2" key="1">
    <citation type="journal article" date="2020" name="mSystems">
        <title>Genome- and Community-Level Interaction Insights into Carbon Utilization and Element Cycling Functions of Hydrothermarchaeota in Hydrothermal Sediment.</title>
        <authorList>
            <person name="Zhou Z."/>
            <person name="Liu Y."/>
            <person name="Xu W."/>
            <person name="Pan J."/>
            <person name="Luo Z.H."/>
            <person name="Li M."/>
        </authorList>
    </citation>
    <scope>NUCLEOTIDE SEQUENCE [LARGE SCALE GENOMIC DNA]</scope>
    <source>
        <strain evidence="2">SpSt-69</strain>
    </source>
</reference>
<evidence type="ECO:0008006" key="3">
    <source>
        <dbReference type="Google" id="ProtNLM"/>
    </source>
</evidence>
<keyword evidence="1" id="KW-1133">Transmembrane helix</keyword>
<dbReference type="GO" id="GO:0043107">
    <property type="term" value="P:type IV pilus-dependent motility"/>
    <property type="evidence" value="ECO:0007669"/>
    <property type="project" value="InterPro"/>
</dbReference>
<evidence type="ECO:0000313" key="2">
    <source>
        <dbReference type="EMBL" id="HGL17143.1"/>
    </source>
</evidence>
<dbReference type="PANTHER" id="PTHR39555">
    <property type="entry name" value="FIMBRIAL ASSEMBLY PROTEIN PILO-LIKE PROTEIN-RELATED"/>
    <property type="match status" value="1"/>
</dbReference>
<gene>
    <name evidence="2" type="ORF">ENU66_02250</name>
</gene>
<keyword evidence="1" id="KW-0472">Membrane</keyword>
<sequence length="192" mass="21985">MERLKTPAAIWLIAVIVYVLTFVFLWNSMYASKARELKKVESAYKAQYSKVQSLREYVKDYDKIIKEKDSLLALWEETQKYLPQEEKMEEWLSQLTGMAITSGVKITSFKPQNPNIKELYVEYPISMDVAGGFHELGTFISFIANSERIMTVDNLQIEKTSGSESGQTVKAKLRIICYIYNPQASATTGGRR</sequence>
<protein>
    <recommendedName>
        <fullName evidence="3">Pilus assembly protein PilO</fullName>
    </recommendedName>
</protein>
<comment type="caution">
    <text evidence="2">The sequence shown here is derived from an EMBL/GenBank/DDBJ whole genome shotgun (WGS) entry which is preliminary data.</text>
</comment>
<dbReference type="Pfam" id="PF04350">
    <property type="entry name" value="PilO"/>
    <property type="match status" value="1"/>
</dbReference>
<name>A0A7V4E411_UNCW3</name>
<proteinExistence type="predicted"/>
<accession>A0A7V4E411</accession>
<dbReference type="Gene3D" id="3.30.70.60">
    <property type="match status" value="1"/>
</dbReference>